<name>A0A8C9QLQ2_SPEDA</name>
<evidence type="ECO:0000313" key="2">
    <source>
        <dbReference type="Ensembl" id="ENSSDAP00000026752.1"/>
    </source>
</evidence>
<reference evidence="2" key="2">
    <citation type="submission" date="2025-09" db="UniProtKB">
        <authorList>
            <consortium name="Ensembl"/>
        </authorList>
    </citation>
    <scope>IDENTIFICATION</scope>
</reference>
<keyword evidence="3" id="KW-1185">Reference proteome</keyword>
<dbReference type="Pfam" id="PF15834">
    <property type="entry name" value="THEG4"/>
    <property type="match status" value="1"/>
</dbReference>
<dbReference type="Ensembl" id="ENSSDAT00000030586.1">
    <property type="protein sequence ID" value="ENSSDAP00000026752.1"/>
    <property type="gene ID" value="ENSSDAG00000024261.1"/>
</dbReference>
<reference evidence="2" key="1">
    <citation type="submission" date="2025-08" db="UniProtKB">
        <authorList>
            <consortium name="Ensembl"/>
        </authorList>
    </citation>
    <scope>IDENTIFICATION</scope>
</reference>
<evidence type="ECO:0000256" key="1">
    <source>
        <dbReference type="SAM" id="SignalP"/>
    </source>
</evidence>
<dbReference type="AlphaFoldDB" id="A0A8C9QLQ2"/>
<protein>
    <submittedName>
        <fullName evidence="2">Uncharacterized protein</fullName>
    </submittedName>
</protein>
<sequence>MLRSNLLPKCWTINLLPPFLLYLLNYCAINIGPSPAGPQTDIQVEIPDSLCQVSNIKAQAPVPLRSVLLATQELFSNLMPQHQSMSPLPIIFQEIAFAPLLRMLNLPPMLEKSASYPVPLILERNVHSHSLPTLDLGGIGKECPLPFPSQSSP</sequence>
<evidence type="ECO:0000313" key="3">
    <source>
        <dbReference type="Proteomes" id="UP000694422"/>
    </source>
</evidence>
<feature type="chain" id="PRO_5034296064" evidence="1">
    <location>
        <begin position="23"/>
        <end position="153"/>
    </location>
</feature>
<organism evidence="2 3">
    <name type="scientific">Spermophilus dauricus</name>
    <name type="common">Daurian ground squirrel</name>
    <dbReference type="NCBI Taxonomy" id="99837"/>
    <lineage>
        <taxon>Eukaryota</taxon>
        <taxon>Metazoa</taxon>
        <taxon>Chordata</taxon>
        <taxon>Craniata</taxon>
        <taxon>Vertebrata</taxon>
        <taxon>Euteleostomi</taxon>
        <taxon>Mammalia</taxon>
        <taxon>Eutheria</taxon>
        <taxon>Euarchontoglires</taxon>
        <taxon>Glires</taxon>
        <taxon>Rodentia</taxon>
        <taxon>Sciuromorpha</taxon>
        <taxon>Sciuridae</taxon>
        <taxon>Xerinae</taxon>
        <taxon>Marmotini</taxon>
        <taxon>Spermophilus</taxon>
    </lineage>
</organism>
<proteinExistence type="predicted"/>
<feature type="signal peptide" evidence="1">
    <location>
        <begin position="1"/>
        <end position="22"/>
    </location>
</feature>
<keyword evidence="1" id="KW-0732">Signal</keyword>
<dbReference type="Proteomes" id="UP000694422">
    <property type="component" value="Unplaced"/>
</dbReference>
<accession>A0A8C9QLQ2</accession>
<dbReference type="PANTHER" id="PTHR37362">
    <property type="entry name" value="TESTIS-EXPRESSED PROTEIN 38"/>
    <property type="match status" value="1"/>
</dbReference>
<dbReference type="InterPro" id="IPR031677">
    <property type="entry name" value="TEX38"/>
</dbReference>
<dbReference type="PANTHER" id="PTHR37362:SF1">
    <property type="entry name" value="TESTIS-EXPRESSED PROTEIN 38"/>
    <property type="match status" value="1"/>
</dbReference>